<keyword evidence="4" id="KW-0560">Oxidoreductase</keyword>
<comment type="similarity">
    <text evidence="1">Belongs to the oxygen-dependent FAD-linked oxidoreductase family.</text>
</comment>
<organism evidence="6 7">
    <name type="scientific">Pseudocercospora fuligena</name>
    <dbReference type="NCBI Taxonomy" id="685502"/>
    <lineage>
        <taxon>Eukaryota</taxon>
        <taxon>Fungi</taxon>
        <taxon>Dikarya</taxon>
        <taxon>Ascomycota</taxon>
        <taxon>Pezizomycotina</taxon>
        <taxon>Dothideomycetes</taxon>
        <taxon>Dothideomycetidae</taxon>
        <taxon>Mycosphaerellales</taxon>
        <taxon>Mycosphaerellaceae</taxon>
        <taxon>Pseudocercospora</taxon>
    </lineage>
</organism>
<name>A0A8H6RBA3_9PEZI</name>
<evidence type="ECO:0000256" key="4">
    <source>
        <dbReference type="ARBA" id="ARBA00023002"/>
    </source>
</evidence>
<comment type="caution">
    <text evidence="6">The sequence shown here is derived from an EMBL/GenBank/DDBJ whole genome shotgun (WGS) entry which is preliminary data.</text>
</comment>
<dbReference type="GO" id="GO:0071949">
    <property type="term" value="F:FAD binding"/>
    <property type="evidence" value="ECO:0007669"/>
    <property type="project" value="InterPro"/>
</dbReference>
<dbReference type="SUPFAM" id="SSF56176">
    <property type="entry name" value="FAD-binding/transporter-associated domain-like"/>
    <property type="match status" value="1"/>
</dbReference>
<dbReference type="InterPro" id="IPR016166">
    <property type="entry name" value="FAD-bd_PCMH"/>
</dbReference>
<evidence type="ECO:0000256" key="2">
    <source>
        <dbReference type="ARBA" id="ARBA00022630"/>
    </source>
</evidence>
<dbReference type="GO" id="GO:0016491">
    <property type="term" value="F:oxidoreductase activity"/>
    <property type="evidence" value="ECO:0007669"/>
    <property type="project" value="UniProtKB-KW"/>
</dbReference>
<evidence type="ECO:0000313" key="6">
    <source>
        <dbReference type="EMBL" id="KAF7187352.1"/>
    </source>
</evidence>
<accession>A0A8H6RBA3</accession>
<dbReference type="Pfam" id="PF01565">
    <property type="entry name" value="FAD_binding_4"/>
    <property type="match status" value="1"/>
</dbReference>
<evidence type="ECO:0000256" key="1">
    <source>
        <dbReference type="ARBA" id="ARBA00005466"/>
    </source>
</evidence>
<dbReference type="InterPro" id="IPR036318">
    <property type="entry name" value="FAD-bd_PCMH-like_sf"/>
</dbReference>
<reference evidence="6" key="1">
    <citation type="submission" date="2020-04" db="EMBL/GenBank/DDBJ databases">
        <title>Draft genome resource of the tomato pathogen Pseudocercospora fuligena.</title>
        <authorList>
            <person name="Zaccaron A."/>
        </authorList>
    </citation>
    <scope>NUCLEOTIDE SEQUENCE</scope>
    <source>
        <strain evidence="6">PF001</strain>
    </source>
</reference>
<evidence type="ECO:0000256" key="3">
    <source>
        <dbReference type="ARBA" id="ARBA00022827"/>
    </source>
</evidence>
<keyword evidence="2" id="KW-0285">Flavoprotein</keyword>
<keyword evidence="3" id="KW-0274">FAD</keyword>
<dbReference type="PANTHER" id="PTHR42973:SF54">
    <property type="entry name" value="FAD-BINDING PCMH-TYPE DOMAIN-CONTAINING PROTEIN"/>
    <property type="match status" value="1"/>
</dbReference>
<feature type="domain" description="FAD-binding PCMH-type" evidence="5">
    <location>
        <begin position="1"/>
        <end position="142"/>
    </location>
</feature>
<dbReference type="AlphaFoldDB" id="A0A8H6RBA3"/>
<proteinExistence type="inferred from homology"/>
<dbReference type="OrthoDB" id="2151789at2759"/>
<gene>
    <name evidence="6" type="ORF">HII31_11241</name>
</gene>
<dbReference type="PANTHER" id="PTHR42973">
    <property type="entry name" value="BINDING OXIDOREDUCTASE, PUTATIVE (AFU_ORTHOLOGUE AFUA_1G17690)-RELATED"/>
    <property type="match status" value="1"/>
</dbReference>
<evidence type="ECO:0000259" key="5">
    <source>
        <dbReference type="PROSITE" id="PS51387"/>
    </source>
</evidence>
<dbReference type="InterPro" id="IPR016169">
    <property type="entry name" value="FAD-bd_PCMH_sub2"/>
</dbReference>
<evidence type="ECO:0000313" key="7">
    <source>
        <dbReference type="Proteomes" id="UP000660729"/>
    </source>
</evidence>
<dbReference type="Gene3D" id="3.30.465.10">
    <property type="match status" value="1"/>
</dbReference>
<dbReference type="PROSITE" id="PS51387">
    <property type="entry name" value="FAD_PCMH"/>
    <property type="match status" value="1"/>
</dbReference>
<dbReference type="Proteomes" id="UP000660729">
    <property type="component" value="Unassembled WGS sequence"/>
</dbReference>
<dbReference type="EMBL" id="JABCIY010000229">
    <property type="protein sequence ID" value="KAF7187352.1"/>
    <property type="molecule type" value="Genomic_DNA"/>
</dbReference>
<dbReference type="InterPro" id="IPR050416">
    <property type="entry name" value="FAD-linked_Oxidoreductase"/>
</dbReference>
<sequence length="428" mass="47573">MRGGGHMPIGDFNNINSSGVLLSSSGFTQLRLEPDRKSMHTGPGNHWVDVYKFLEPFGKVIVGGRLGVVGIPGFVTGGGISFFGWQYGWTSNNLKSFTGVLANGEVVTATPNNTFADLFWALRGGGNSFMLVTDIEMITYDAPVVTLGITSHGTQDNDTNIAEKYTDVLMDFALDGMQEDQKASIIPIINTGNTKPFSGALSYTTYRFYDGNNTYPAALRNFTTELPVISDTFAPKTMYGWSEETAPSFTLTHGLRNRFYIIPTLIDRSTFQIVNETYFDMIFDVFADFEVWFTGLSPIPVSKQFVSASTGSNGHGLPDGDPMGAAVENYFWIEFAITYSNNEAYESIVTKLLEDVHDEVMRKLEAQGKLDMVSKFLYLNDADKGQDVWSGYPKENVRKLQEIRSKYDPERVFTDLMPGGWKVADYDV</sequence>
<dbReference type="Gene3D" id="3.40.462.20">
    <property type="match status" value="1"/>
</dbReference>
<keyword evidence="7" id="KW-1185">Reference proteome</keyword>
<dbReference type="InterPro" id="IPR006094">
    <property type="entry name" value="Oxid_FAD_bind_N"/>
</dbReference>
<protein>
    <submittedName>
        <fullName evidence="6">Bifunctional solanapyrone synthase</fullName>
    </submittedName>
</protein>